<dbReference type="EMBL" id="VSRR010085449">
    <property type="protein sequence ID" value="MPC90754.1"/>
    <property type="molecule type" value="Genomic_DNA"/>
</dbReference>
<keyword evidence="2" id="KW-1133">Transmembrane helix</keyword>
<sequence length="137" mass="15908">MSLTHKCPQVRKQLDEMNDYRPYFTWWVTTVQVVILLLSIMCYGRAPFGFSISQQKGQATFLCLYQADLIHLGAKFAPCMRKDEKIFRHVEEQRRAERETGCCIRNDDSGCVQSSRRECSVSHWAVLCVWSELRAAP</sequence>
<dbReference type="InterPro" id="IPR051512">
    <property type="entry name" value="Inactive_Rhomboid"/>
</dbReference>
<protein>
    <submittedName>
        <fullName evidence="3">Inactive rhomboid protein 1</fullName>
    </submittedName>
</protein>
<gene>
    <name evidence="3" type="primary">rho-5</name>
    <name evidence="3" type="ORF">E2C01_085752</name>
</gene>
<evidence type="ECO:0000313" key="3">
    <source>
        <dbReference type="EMBL" id="MPC90754.1"/>
    </source>
</evidence>
<dbReference type="AlphaFoldDB" id="A0A5B7JEH9"/>
<organism evidence="3 4">
    <name type="scientific">Portunus trituberculatus</name>
    <name type="common">Swimming crab</name>
    <name type="synonym">Neptunus trituberculatus</name>
    <dbReference type="NCBI Taxonomy" id="210409"/>
    <lineage>
        <taxon>Eukaryota</taxon>
        <taxon>Metazoa</taxon>
        <taxon>Ecdysozoa</taxon>
        <taxon>Arthropoda</taxon>
        <taxon>Crustacea</taxon>
        <taxon>Multicrustacea</taxon>
        <taxon>Malacostraca</taxon>
        <taxon>Eumalacostraca</taxon>
        <taxon>Eucarida</taxon>
        <taxon>Decapoda</taxon>
        <taxon>Pleocyemata</taxon>
        <taxon>Brachyura</taxon>
        <taxon>Eubrachyura</taxon>
        <taxon>Portunoidea</taxon>
        <taxon>Portunidae</taxon>
        <taxon>Portuninae</taxon>
        <taxon>Portunus</taxon>
    </lineage>
</organism>
<keyword evidence="2" id="KW-0812">Transmembrane</keyword>
<accession>A0A5B7JEH9</accession>
<dbReference type="Proteomes" id="UP000324222">
    <property type="component" value="Unassembled WGS sequence"/>
</dbReference>
<dbReference type="OrthoDB" id="2146116at2759"/>
<keyword evidence="2" id="KW-0472">Membrane</keyword>
<dbReference type="GO" id="GO:0042058">
    <property type="term" value="P:regulation of epidermal growth factor receptor signaling pathway"/>
    <property type="evidence" value="ECO:0007669"/>
    <property type="project" value="TreeGrafter"/>
</dbReference>
<feature type="transmembrane region" description="Helical" evidence="2">
    <location>
        <begin position="24"/>
        <end position="44"/>
    </location>
</feature>
<comment type="similarity">
    <text evidence="1">Belongs to the peptidase S54 family.</text>
</comment>
<dbReference type="GO" id="GO:0050708">
    <property type="term" value="P:regulation of protein secretion"/>
    <property type="evidence" value="ECO:0007669"/>
    <property type="project" value="TreeGrafter"/>
</dbReference>
<proteinExistence type="inferred from homology"/>
<dbReference type="PANTHER" id="PTHR45965:SF3">
    <property type="entry name" value="INACTIVE RHOMBOID PROTEIN 1"/>
    <property type="match status" value="1"/>
</dbReference>
<name>A0A5B7JEH9_PORTR</name>
<keyword evidence="4" id="KW-1185">Reference proteome</keyword>
<evidence type="ECO:0000256" key="2">
    <source>
        <dbReference type="SAM" id="Phobius"/>
    </source>
</evidence>
<evidence type="ECO:0000256" key="1">
    <source>
        <dbReference type="ARBA" id="ARBA00009045"/>
    </source>
</evidence>
<dbReference type="GO" id="GO:0005789">
    <property type="term" value="C:endoplasmic reticulum membrane"/>
    <property type="evidence" value="ECO:0007669"/>
    <property type="project" value="TreeGrafter"/>
</dbReference>
<comment type="caution">
    <text evidence="3">The sequence shown here is derived from an EMBL/GenBank/DDBJ whole genome shotgun (WGS) entry which is preliminary data.</text>
</comment>
<dbReference type="PANTHER" id="PTHR45965">
    <property type="entry name" value="INACTIVE RHOMBOID PROTEIN"/>
    <property type="match status" value="1"/>
</dbReference>
<evidence type="ECO:0000313" key="4">
    <source>
        <dbReference type="Proteomes" id="UP000324222"/>
    </source>
</evidence>
<reference evidence="3 4" key="1">
    <citation type="submission" date="2019-05" db="EMBL/GenBank/DDBJ databases">
        <title>Another draft genome of Portunus trituberculatus and its Hox gene families provides insights of decapod evolution.</title>
        <authorList>
            <person name="Jeong J.-H."/>
            <person name="Song I."/>
            <person name="Kim S."/>
            <person name="Choi T."/>
            <person name="Kim D."/>
            <person name="Ryu S."/>
            <person name="Kim W."/>
        </authorList>
    </citation>
    <scope>NUCLEOTIDE SEQUENCE [LARGE SCALE GENOMIC DNA]</scope>
    <source>
        <tissue evidence="3">Muscle</tissue>
    </source>
</reference>